<dbReference type="InterPro" id="IPR053888">
    <property type="entry name" value="MRM3-like_sub_bind"/>
</dbReference>
<organism evidence="6 7">
    <name type="scientific">Galbibacter pacificus</name>
    <dbReference type="NCBI Taxonomy" id="2996052"/>
    <lineage>
        <taxon>Bacteria</taxon>
        <taxon>Pseudomonadati</taxon>
        <taxon>Bacteroidota</taxon>
        <taxon>Flavobacteriia</taxon>
        <taxon>Flavobacteriales</taxon>
        <taxon>Flavobacteriaceae</taxon>
        <taxon>Galbibacter</taxon>
    </lineage>
</organism>
<evidence type="ECO:0000256" key="1">
    <source>
        <dbReference type="ARBA" id="ARBA00007228"/>
    </source>
</evidence>
<reference evidence="6" key="1">
    <citation type="submission" date="2022-11" db="EMBL/GenBank/DDBJ databases">
        <title>High-quality draft genome sequence of Galbibacter sp. strain CMA-7.</title>
        <authorList>
            <person name="Wei L."/>
            <person name="Dong C."/>
            <person name="Shao Z."/>
        </authorList>
    </citation>
    <scope>NUCLEOTIDE SEQUENCE</scope>
    <source>
        <strain evidence="6">CMA-7</strain>
    </source>
</reference>
<name>A0ABT6FLT9_9FLAO</name>
<comment type="similarity">
    <text evidence="1">Belongs to the class IV-like SAM-binding methyltransferase superfamily. RNA methyltransferase TrmH family.</text>
</comment>
<dbReference type="SUPFAM" id="SSF75217">
    <property type="entry name" value="alpha/beta knot"/>
    <property type="match status" value="1"/>
</dbReference>
<dbReference type="InterPro" id="IPR001537">
    <property type="entry name" value="SpoU_MeTrfase"/>
</dbReference>
<dbReference type="Gene3D" id="3.30.1330.30">
    <property type="match status" value="1"/>
</dbReference>
<dbReference type="Gene3D" id="3.40.1280.10">
    <property type="match status" value="1"/>
</dbReference>
<dbReference type="RefSeq" id="WP_277898011.1">
    <property type="nucleotide sequence ID" value="NZ_JAPMUA010000001.1"/>
</dbReference>
<dbReference type="CDD" id="cd18109">
    <property type="entry name" value="SpoU-like_RNA-MTase"/>
    <property type="match status" value="1"/>
</dbReference>
<dbReference type="Proteomes" id="UP001153642">
    <property type="component" value="Unassembled WGS sequence"/>
</dbReference>
<comment type="caution">
    <text evidence="6">The sequence shown here is derived from an EMBL/GenBank/DDBJ whole genome shotgun (WGS) entry which is preliminary data.</text>
</comment>
<evidence type="ECO:0000259" key="5">
    <source>
        <dbReference type="Pfam" id="PF22435"/>
    </source>
</evidence>
<feature type="domain" description="MRM3-like substrate binding" evidence="5">
    <location>
        <begin position="5"/>
        <end position="82"/>
    </location>
</feature>
<evidence type="ECO:0000256" key="3">
    <source>
        <dbReference type="ARBA" id="ARBA00022679"/>
    </source>
</evidence>
<dbReference type="InterPro" id="IPR029028">
    <property type="entry name" value="Alpha/beta_knot_MTases"/>
</dbReference>
<gene>
    <name evidence="6" type="ORF">OSR52_00035</name>
</gene>
<dbReference type="Pfam" id="PF00588">
    <property type="entry name" value="SpoU_methylase"/>
    <property type="match status" value="1"/>
</dbReference>
<dbReference type="InterPro" id="IPR029064">
    <property type="entry name" value="Ribosomal_eL30-like_sf"/>
</dbReference>
<dbReference type="InterPro" id="IPR029026">
    <property type="entry name" value="tRNA_m1G_MTases_N"/>
</dbReference>
<evidence type="ECO:0000313" key="6">
    <source>
        <dbReference type="EMBL" id="MDG3584236.1"/>
    </source>
</evidence>
<evidence type="ECO:0000259" key="4">
    <source>
        <dbReference type="Pfam" id="PF00588"/>
    </source>
</evidence>
<keyword evidence="7" id="KW-1185">Reference proteome</keyword>
<sequence length="241" mass="26848">MVSKSEIKLITSLQQKKYRIKHGLFIAEGIKVINEFLNSNFKLHKIFATEKGLFDDDFAVEQITKDELKKLSALKTPSNTLAVFYIKETNPCPDHEGLVVALDDVRDPGNLGTIIRMCDWFGVENLICSANTVDCYNPKVIQSTMGSLTRVNIIYLDLEHYLKETQKPVFCATMEGANIYKTEVGNNAILVMGNEANGISPSILSLVSKQVSIPRFGKLQATESLNVATATAILLSEFKRR</sequence>
<dbReference type="InterPro" id="IPR051259">
    <property type="entry name" value="rRNA_Methyltransferase"/>
</dbReference>
<feature type="domain" description="tRNA/rRNA methyltransferase SpoU type" evidence="4">
    <location>
        <begin position="98"/>
        <end position="235"/>
    </location>
</feature>
<keyword evidence="3" id="KW-0808">Transferase</keyword>
<dbReference type="GO" id="GO:0008168">
    <property type="term" value="F:methyltransferase activity"/>
    <property type="evidence" value="ECO:0007669"/>
    <property type="project" value="UniProtKB-KW"/>
</dbReference>
<dbReference type="EMBL" id="JAPMUA010000001">
    <property type="protein sequence ID" value="MDG3584236.1"/>
    <property type="molecule type" value="Genomic_DNA"/>
</dbReference>
<evidence type="ECO:0000256" key="2">
    <source>
        <dbReference type="ARBA" id="ARBA00022603"/>
    </source>
</evidence>
<evidence type="ECO:0000313" key="7">
    <source>
        <dbReference type="Proteomes" id="UP001153642"/>
    </source>
</evidence>
<proteinExistence type="inferred from homology"/>
<accession>A0ABT6FLT9</accession>
<dbReference type="PANTHER" id="PTHR43191:SF2">
    <property type="entry name" value="RRNA METHYLTRANSFERASE 3, MITOCHONDRIAL"/>
    <property type="match status" value="1"/>
</dbReference>
<protein>
    <submittedName>
        <fullName evidence="6">RNA methyltransferase</fullName>
    </submittedName>
</protein>
<dbReference type="PANTHER" id="PTHR43191">
    <property type="entry name" value="RRNA METHYLTRANSFERASE 3"/>
    <property type="match status" value="1"/>
</dbReference>
<dbReference type="GO" id="GO:0032259">
    <property type="term" value="P:methylation"/>
    <property type="evidence" value="ECO:0007669"/>
    <property type="project" value="UniProtKB-KW"/>
</dbReference>
<dbReference type="Pfam" id="PF22435">
    <property type="entry name" value="MRM3-like_sub_bind"/>
    <property type="match status" value="1"/>
</dbReference>
<dbReference type="SUPFAM" id="SSF55315">
    <property type="entry name" value="L30e-like"/>
    <property type="match status" value="1"/>
</dbReference>
<keyword evidence="2 6" id="KW-0489">Methyltransferase</keyword>